<dbReference type="EMBL" id="JAPEUL010000004">
    <property type="protein sequence ID" value="MCW4628494.1"/>
    <property type="molecule type" value="Genomic_DNA"/>
</dbReference>
<organism evidence="1 2">
    <name type="scientific">Marinomonas rhodophyticola</name>
    <dbReference type="NCBI Taxonomy" id="2992803"/>
    <lineage>
        <taxon>Bacteria</taxon>
        <taxon>Pseudomonadati</taxon>
        <taxon>Pseudomonadota</taxon>
        <taxon>Gammaproteobacteria</taxon>
        <taxon>Oceanospirillales</taxon>
        <taxon>Oceanospirillaceae</taxon>
        <taxon>Marinomonas</taxon>
    </lineage>
</organism>
<dbReference type="RefSeq" id="WP_265217706.1">
    <property type="nucleotide sequence ID" value="NZ_JAPEUL010000004.1"/>
</dbReference>
<comment type="caution">
    <text evidence="1">The sequence shown here is derived from an EMBL/GenBank/DDBJ whole genome shotgun (WGS) entry which is preliminary data.</text>
</comment>
<evidence type="ECO:0000313" key="1">
    <source>
        <dbReference type="EMBL" id="MCW4628494.1"/>
    </source>
</evidence>
<gene>
    <name evidence="1" type="ORF">ONZ52_05495</name>
</gene>
<dbReference type="Gene3D" id="3.20.20.70">
    <property type="entry name" value="Aldolase class I"/>
    <property type="match status" value="1"/>
</dbReference>
<dbReference type="InterPro" id="IPR017853">
    <property type="entry name" value="GH"/>
</dbReference>
<keyword evidence="1" id="KW-0326">Glycosidase</keyword>
<dbReference type="Pfam" id="PF02065">
    <property type="entry name" value="Melibiase"/>
    <property type="match status" value="1"/>
</dbReference>
<dbReference type="GO" id="GO:0004557">
    <property type="term" value="F:alpha-galactosidase activity"/>
    <property type="evidence" value="ECO:0007669"/>
    <property type="project" value="UniProtKB-EC"/>
</dbReference>
<keyword evidence="2" id="KW-1185">Reference proteome</keyword>
<dbReference type="SUPFAM" id="SSF51445">
    <property type="entry name" value="(Trans)glycosidases"/>
    <property type="match status" value="1"/>
</dbReference>
<protein>
    <submittedName>
        <fullName evidence="1">Alpha-galactosidase</fullName>
        <ecNumber evidence="1">3.2.1.22</ecNumber>
    </submittedName>
</protein>
<dbReference type="InterPro" id="IPR013785">
    <property type="entry name" value="Aldolase_TIM"/>
</dbReference>
<evidence type="ECO:0000313" key="2">
    <source>
        <dbReference type="Proteomes" id="UP001431181"/>
    </source>
</evidence>
<dbReference type="EC" id="3.2.1.22" evidence="1"/>
<proteinExistence type="predicted"/>
<keyword evidence="1" id="KW-0378">Hydrolase</keyword>
<reference evidence="1" key="1">
    <citation type="submission" date="2022-11" db="EMBL/GenBank/DDBJ databases">
        <title>Marinomonas sp. nov., isolated from marine algae.</title>
        <authorList>
            <person name="Choi D.G."/>
            <person name="Kim J.M."/>
            <person name="Lee J.K."/>
            <person name="Baek J.H."/>
            <person name="Jeon C.O."/>
        </authorList>
    </citation>
    <scope>NUCLEOTIDE SEQUENCE</scope>
    <source>
        <strain evidence="1">KJ51-3</strain>
    </source>
</reference>
<sequence>MEIESCSSGGARVDFGILNYTKRFWASDCNDALERQSIQRGFSYFLPPEVMELSYWPRQKPYHQPST</sequence>
<name>A0ABT3KD76_9GAMM</name>
<dbReference type="Proteomes" id="UP001431181">
    <property type="component" value="Unassembled WGS sequence"/>
</dbReference>
<accession>A0ABT3KD76</accession>